<gene>
    <name evidence="1" type="ORF">ISF_00458</name>
</gene>
<dbReference type="PANTHER" id="PTHR40788:SF1">
    <property type="entry name" value="IPA PROTEIN"/>
    <property type="match status" value="1"/>
</dbReference>
<reference evidence="1 2" key="1">
    <citation type="journal article" date="2016" name="Genome Biol. Evol.">
        <title>Divergent and convergent evolution of fungal pathogenicity.</title>
        <authorList>
            <person name="Shang Y."/>
            <person name="Xiao G."/>
            <person name="Zheng P."/>
            <person name="Cen K."/>
            <person name="Zhan S."/>
            <person name="Wang C."/>
        </authorList>
    </citation>
    <scope>NUCLEOTIDE SEQUENCE [LARGE SCALE GENOMIC DNA]</scope>
    <source>
        <strain evidence="1 2">ARSEF 2679</strain>
    </source>
</reference>
<dbReference type="EMBL" id="AZHB01000001">
    <property type="protein sequence ID" value="OAA73557.1"/>
    <property type="molecule type" value="Genomic_DNA"/>
</dbReference>
<dbReference type="STRING" id="1081104.A0A168E9Y6"/>
<dbReference type="PANTHER" id="PTHR40788">
    <property type="entry name" value="CLR5 DOMAIN-CONTAINING PROTEIN-RELATED"/>
    <property type="match status" value="1"/>
</dbReference>
<evidence type="ECO:0000313" key="2">
    <source>
        <dbReference type="Proteomes" id="UP000076744"/>
    </source>
</evidence>
<proteinExistence type="predicted"/>
<dbReference type="Proteomes" id="UP000076744">
    <property type="component" value="Unassembled WGS sequence"/>
</dbReference>
<name>A0A168E9Y6_CORFA</name>
<comment type="caution">
    <text evidence="1">The sequence shown here is derived from an EMBL/GenBank/DDBJ whole genome shotgun (WGS) entry which is preliminary data.</text>
</comment>
<accession>A0A168E9Y6</accession>
<organism evidence="1 2">
    <name type="scientific">Cordyceps fumosorosea (strain ARSEF 2679)</name>
    <name type="common">Isaria fumosorosea</name>
    <dbReference type="NCBI Taxonomy" id="1081104"/>
    <lineage>
        <taxon>Eukaryota</taxon>
        <taxon>Fungi</taxon>
        <taxon>Dikarya</taxon>
        <taxon>Ascomycota</taxon>
        <taxon>Pezizomycotina</taxon>
        <taxon>Sordariomycetes</taxon>
        <taxon>Hypocreomycetidae</taxon>
        <taxon>Hypocreales</taxon>
        <taxon>Cordycipitaceae</taxon>
        <taxon>Cordyceps</taxon>
    </lineage>
</organism>
<dbReference type="GeneID" id="30016750"/>
<evidence type="ECO:0000313" key="1">
    <source>
        <dbReference type="EMBL" id="OAA73557.1"/>
    </source>
</evidence>
<protein>
    <submittedName>
        <fullName evidence="1">Uncharacterized protein</fullName>
    </submittedName>
</protein>
<keyword evidence="2" id="KW-1185">Reference proteome</keyword>
<dbReference type="OrthoDB" id="4869605at2759"/>
<sequence length="787" mass="88157">MNRASADLGLEQLHAILAKDWGQNEDRIRTTWTHFTDEERSRCYHSTGLFQGTMYYLPGNPMMNPDLTPEWAKIAESGAQYFLDMLELRATRSLYQQSFCPFKGFESDYSHVVQMISKGQANLEGQPRNSRMLFEGEKLDGAAVDIATHTTRLRELPQHGEHAVGVRALPVAVGDLVTWRQLRFLRSITYLACEVLEWDQKSSQLSKKAYARFEELMALSTRRSAQPGGVKQPLQTKILLPGLITRALSFIYVAEEANNLLESCPIHFFNSMSRFVRSEPGRAQDNKRQMTATTVGAAFFDCMSDKIKILCIWSYIIELLCLLHSTFHETASRHMALQQLSNATRLAYTHIHQLFRRELHIDMAKTTVKKFKGNRKNHPARGSRLHHLCCLAEQEAFANIASELFTKLMSSPPSFHDGINWRSEALGMLMKVILFIDELALALNMPSFPWPAEGQVISQFEHVDARMSQARPHADIKKLWLKMSVSKNISFAKSCRAKLDACTRKHVGDTLLGAYEEVVNCCLLELKSQLLKEKQNLQVVKPVTIDIKEAEISVSISEVEDKTDLTVACPKAAAKAPVSFNVELEEEVETAVCSTKTASTSIPIPKEEAKDDVNAACEAGLAIPSTSSSTEQKRKIPKAKAAPKGHPECHAPCTKEQFPPTPRAVQVHTPPTNNKITVSAATAQVFAKLFDKSMSHSGLHWASFEAAMAELDFRITPRRGSSVRFEPPASLGLGRSLTIHRPHGSRSEGFRALVLRQRLNRAFGWDEDTFVARWKARVVRGQAVSTS</sequence>
<dbReference type="RefSeq" id="XP_018708515.1">
    <property type="nucleotide sequence ID" value="XM_018844065.1"/>
</dbReference>
<dbReference type="AlphaFoldDB" id="A0A168E9Y6"/>